<evidence type="ECO:0000256" key="7">
    <source>
        <dbReference type="ARBA" id="ARBA00023139"/>
    </source>
</evidence>
<dbReference type="GO" id="GO:0005783">
    <property type="term" value="C:endoplasmic reticulum"/>
    <property type="evidence" value="ECO:0007669"/>
    <property type="project" value="TreeGrafter"/>
</dbReference>
<keyword evidence="3 10" id="KW-0808">Transferase</keyword>
<evidence type="ECO:0000256" key="4">
    <source>
        <dbReference type="ARBA" id="ARBA00022692"/>
    </source>
</evidence>
<dbReference type="InterPro" id="IPR001594">
    <property type="entry name" value="Palmitoyltrfase_DHHC"/>
</dbReference>
<dbReference type="GO" id="GO:0005794">
    <property type="term" value="C:Golgi apparatus"/>
    <property type="evidence" value="ECO:0007669"/>
    <property type="project" value="TreeGrafter"/>
</dbReference>
<evidence type="ECO:0000256" key="8">
    <source>
        <dbReference type="ARBA" id="ARBA00023288"/>
    </source>
</evidence>
<evidence type="ECO:0000256" key="1">
    <source>
        <dbReference type="ARBA" id="ARBA00004127"/>
    </source>
</evidence>
<evidence type="ECO:0000256" key="10">
    <source>
        <dbReference type="RuleBase" id="RU079119"/>
    </source>
</evidence>
<dbReference type="Proteomes" id="UP000054937">
    <property type="component" value="Unassembled WGS sequence"/>
</dbReference>
<protein>
    <recommendedName>
        <fullName evidence="10">Palmitoyltransferase</fullName>
        <ecNumber evidence="10">2.3.1.225</ecNumber>
    </recommendedName>
</protein>
<keyword evidence="7" id="KW-0564">Palmitate</keyword>
<dbReference type="AlphaFoldDB" id="A0A0V0QXV1"/>
<keyword evidence="9 10" id="KW-0012">Acyltransferase</keyword>
<keyword evidence="8" id="KW-0449">Lipoprotein</keyword>
<dbReference type="EC" id="2.3.1.225" evidence="10"/>
<organism evidence="13 14">
    <name type="scientific">Pseudocohnilembus persalinus</name>
    <name type="common">Ciliate</name>
    <dbReference type="NCBI Taxonomy" id="266149"/>
    <lineage>
        <taxon>Eukaryota</taxon>
        <taxon>Sar</taxon>
        <taxon>Alveolata</taxon>
        <taxon>Ciliophora</taxon>
        <taxon>Intramacronucleata</taxon>
        <taxon>Oligohymenophorea</taxon>
        <taxon>Scuticociliatia</taxon>
        <taxon>Philasterida</taxon>
        <taxon>Pseudocohnilembidae</taxon>
        <taxon>Pseudocohnilembus</taxon>
    </lineage>
</organism>
<comment type="domain">
    <text evidence="10">The DHHC domain is required for palmitoyltransferase activity.</text>
</comment>
<feature type="transmembrane region" description="Helical" evidence="10">
    <location>
        <begin position="77"/>
        <end position="96"/>
    </location>
</feature>
<feature type="transmembrane region" description="Helical" evidence="10">
    <location>
        <begin position="269"/>
        <end position="290"/>
    </location>
</feature>
<dbReference type="OMA" id="HIYLIWA"/>
<dbReference type="PANTHER" id="PTHR22883:SF301">
    <property type="entry name" value="PALMITOYLTRANSFERASE ZDHHC12"/>
    <property type="match status" value="1"/>
</dbReference>
<evidence type="ECO:0000256" key="5">
    <source>
        <dbReference type="ARBA" id="ARBA00022989"/>
    </source>
</evidence>
<accession>A0A0V0QXV1</accession>
<feature type="transmembrane region" description="Helical" evidence="10">
    <location>
        <begin position="108"/>
        <end position="128"/>
    </location>
</feature>
<keyword evidence="4 10" id="KW-0812">Transmembrane</keyword>
<gene>
    <name evidence="13" type="ORF">PPERSA_08739</name>
</gene>
<comment type="catalytic activity">
    <reaction evidence="10">
        <text>L-cysteinyl-[protein] + hexadecanoyl-CoA = S-hexadecanoyl-L-cysteinyl-[protein] + CoA</text>
        <dbReference type="Rhea" id="RHEA:36683"/>
        <dbReference type="Rhea" id="RHEA-COMP:10131"/>
        <dbReference type="Rhea" id="RHEA-COMP:11032"/>
        <dbReference type="ChEBI" id="CHEBI:29950"/>
        <dbReference type="ChEBI" id="CHEBI:57287"/>
        <dbReference type="ChEBI" id="CHEBI:57379"/>
        <dbReference type="ChEBI" id="CHEBI:74151"/>
        <dbReference type="EC" id="2.3.1.225"/>
    </reaction>
</comment>
<feature type="transmembrane region" description="Helical" evidence="10">
    <location>
        <begin position="6"/>
        <end position="25"/>
    </location>
</feature>
<keyword evidence="6 10" id="KW-0472">Membrane</keyword>
<evidence type="ECO:0000259" key="12">
    <source>
        <dbReference type="Pfam" id="PF01529"/>
    </source>
</evidence>
<evidence type="ECO:0000313" key="14">
    <source>
        <dbReference type="Proteomes" id="UP000054937"/>
    </source>
</evidence>
<dbReference type="GO" id="GO:0006612">
    <property type="term" value="P:protein targeting to membrane"/>
    <property type="evidence" value="ECO:0007669"/>
    <property type="project" value="TreeGrafter"/>
</dbReference>
<dbReference type="Pfam" id="PF01529">
    <property type="entry name" value="DHHC"/>
    <property type="match status" value="1"/>
</dbReference>
<dbReference type="EMBL" id="LDAU01000089">
    <property type="protein sequence ID" value="KRX07062.1"/>
    <property type="molecule type" value="Genomic_DNA"/>
</dbReference>
<feature type="domain" description="Palmitoyltransferase DHHC" evidence="12">
    <location>
        <begin position="160"/>
        <end position="307"/>
    </location>
</feature>
<keyword evidence="11" id="KW-0175">Coiled coil</keyword>
<keyword evidence="5 10" id="KW-1133">Transmembrane helix</keyword>
<dbReference type="PROSITE" id="PS50216">
    <property type="entry name" value="DHHC"/>
    <property type="match status" value="1"/>
</dbReference>
<dbReference type="InParanoid" id="A0A0V0QXV1"/>
<comment type="similarity">
    <text evidence="2 10">Belongs to the DHHC palmitoyltransferase family.</text>
</comment>
<evidence type="ECO:0000256" key="11">
    <source>
        <dbReference type="SAM" id="Coils"/>
    </source>
</evidence>
<sequence>MIETGVIFFLTTLFGGAFFYLILCVDPNNPGPLGKIHRFIYKYIPDLCSKIIGGENSRISRICGGFFDYLCYKNHPLVQFFYILVAPGGFALYWWVGLSVHFDKNPEISYIHKYIAFFFSMFAFYTYYKVCKVGPGEITNYNVKSYVKKFEHRYDGVLFQKKNECTTCKLEKPARSKHCTVCNMCVSKFDHHCIWIRQCVGEKNYKHFLTFIITHSLLCIYGVYIGLFCFYGIIKQQNLFNAKFRSPNGDIVEASYTIIFKYIFYTETLFVFMIILCGIMGFTLFLFYLYHLTLVKGQYTTNEKIKRSDAMHQIKDRIDEIKEIIKDESVEQKDKEDLIAKLEKLVNQYDKLKEWYPRKSLYQSLKEVYSY</sequence>
<dbReference type="FunCoup" id="A0A0V0QXV1">
    <property type="interactions" value="9"/>
</dbReference>
<feature type="coiled-coil region" evidence="11">
    <location>
        <begin position="311"/>
        <end position="355"/>
    </location>
</feature>
<dbReference type="InterPro" id="IPR039859">
    <property type="entry name" value="PFA4/ZDH16/20/ERF2-like"/>
</dbReference>
<evidence type="ECO:0000313" key="13">
    <source>
        <dbReference type="EMBL" id="KRX07062.1"/>
    </source>
</evidence>
<dbReference type="OrthoDB" id="5977743at2759"/>
<feature type="transmembrane region" description="Helical" evidence="10">
    <location>
        <begin position="208"/>
        <end position="234"/>
    </location>
</feature>
<keyword evidence="14" id="KW-1185">Reference proteome</keyword>
<evidence type="ECO:0000256" key="9">
    <source>
        <dbReference type="ARBA" id="ARBA00023315"/>
    </source>
</evidence>
<dbReference type="PANTHER" id="PTHR22883">
    <property type="entry name" value="ZINC FINGER DHHC DOMAIN CONTAINING PROTEIN"/>
    <property type="match status" value="1"/>
</dbReference>
<evidence type="ECO:0000256" key="3">
    <source>
        <dbReference type="ARBA" id="ARBA00022679"/>
    </source>
</evidence>
<comment type="caution">
    <text evidence="13">The sequence shown here is derived from an EMBL/GenBank/DDBJ whole genome shotgun (WGS) entry which is preliminary data.</text>
</comment>
<name>A0A0V0QXV1_PSEPJ</name>
<reference evidence="13 14" key="1">
    <citation type="journal article" date="2015" name="Sci. Rep.">
        <title>Genome of the facultative scuticociliatosis pathogen Pseudocohnilembus persalinus provides insight into its virulence through horizontal gene transfer.</title>
        <authorList>
            <person name="Xiong J."/>
            <person name="Wang G."/>
            <person name="Cheng J."/>
            <person name="Tian M."/>
            <person name="Pan X."/>
            <person name="Warren A."/>
            <person name="Jiang C."/>
            <person name="Yuan D."/>
            <person name="Miao W."/>
        </authorList>
    </citation>
    <scope>NUCLEOTIDE SEQUENCE [LARGE SCALE GENOMIC DNA]</scope>
    <source>
        <strain evidence="13">36N120E</strain>
    </source>
</reference>
<evidence type="ECO:0000256" key="6">
    <source>
        <dbReference type="ARBA" id="ARBA00023136"/>
    </source>
</evidence>
<comment type="subcellular location">
    <subcellularLocation>
        <location evidence="1">Endomembrane system</location>
        <topology evidence="1">Multi-pass membrane protein</topology>
    </subcellularLocation>
</comment>
<evidence type="ECO:0000256" key="2">
    <source>
        <dbReference type="ARBA" id="ARBA00008574"/>
    </source>
</evidence>
<dbReference type="GO" id="GO:0019706">
    <property type="term" value="F:protein-cysteine S-palmitoyltransferase activity"/>
    <property type="evidence" value="ECO:0007669"/>
    <property type="project" value="UniProtKB-EC"/>
</dbReference>
<proteinExistence type="inferred from homology"/>